<dbReference type="InterPro" id="IPR001498">
    <property type="entry name" value="Impact_N"/>
</dbReference>
<protein>
    <submittedName>
        <fullName evidence="4">YigZ family protein</fullName>
    </submittedName>
</protein>
<name>A0ABS5TAD7_9ACTN</name>
<dbReference type="RefSeq" id="WP_214154290.1">
    <property type="nucleotide sequence ID" value="NZ_JAHBAY010000001.1"/>
</dbReference>
<organism evidence="4 5">
    <name type="scientific">Kineosporia corallincola</name>
    <dbReference type="NCBI Taxonomy" id="2835133"/>
    <lineage>
        <taxon>Bacteria</taxon>
        <taxon>Bacillati</taxon>
        <taxon>Actinomycetota</taxon>
        <taxon>Actinomycetes</taxon>
        <taxon>Kineosporiales</taxon>
        <taxon>Kineosporiaceae</taxon>
        <taxon>Kineosporia</taxon>
    </lineage>
</organism>
<dbReference type="Pfam" id="PF01205">
    <property type="entry name" value="Impact_N"/>
    <property type="match status" value="1"/>
</dbReference>
<sequence length="228" mass="24185">MDDPAPDVARYPSTIAETFEHELVVKKSRFIAHLAPARSTEQADAVIAAVRKQYWDARHHCVAMVIGTHADQQRSSDGGEPSGTAGVPMLEVLRRRELTDLVAVVTRYFGGVKLGAGGLVRAYSSAVSEALDLVPVVQRTPAVRVSVDVPHPDAGRLQGVLRDWAAARDAQVAGVDYAANATITLLVPPARLDDLDASLAAASAGRLVAERGTTVVMEHLSGAHGDTR</sequence>
<dbReference type="SUPFAM" id="SSF54980">
    <property type="entry name" value="EF-G C-terminal domain-like"/>
    <property type="match status" value="1"/>
</dbReference>
<feature type="domain" description="UPF0029" evidence="3">
    <location>
        <begin position="148"/>
        <end position="206"/>
    </location>
</feature>
<evidence type="ECO:0000313" key="4">
    <source>
        <dbReference type="EMBL" id="MBT0768030.1"/>
    </source>
</evidence>
<dbReference type="PROSITE" id="PS00910">
    <property type="entry name" value="UPF0029"/>
    <property type="match status" value="1"/>
</dbReference>
<dbReference type="Gene3D" id="3.30.230.30">
    <property type="entry name" value="Impact, N-terminal domain"/>
    <property type="match status" value="1"/>
</dbReference>
<evidence type="ECO:0000313" key="5">
    <source>
        <dbReference type="Proteomes" id="UP001197247"/>
    </source>
</evidence>
<keyword evidence="5" id="KW-1185">Reference proteome</keyword>
<accession>A0ABS5TAD7</accession>
<dbReference type="InterPro" id="IPR023582">
    <property type="entry name" value="Impact"/>
</dbReference>
<proteinExistence type="inferred from homology"/>
<dbReference type="Proteomes" id="UP001197247">
    <property type="component" value="Unassembled WGS sequence"/>
</dbReference>
<gene>
    <name evidence="4" type="ORF">KIH74_03795</name>
</gene>
<dbReference type="EMBL" id="JAHBAY010000001">
    <property type="protein sequence ID" value="MBT0768030.1"/>
    <property type="molecule type" value="Genomic_DNA"/>
</dbReference>
<reference evidence="4 5" key="1">
    <citation type="submission" date="2021-05" db="EMBL/GenBank/DDBJ databases">
        <title>Kineosporia and Streptomyces sp. nov. two new marine actinobacteria isolated from Coral.</title>
        <authorList>
            <person name="Buangrab K."/>
            <person name="Sutthacheep M."/>
            <person name="Yeemin T."/>
            <person name="Harunari E."/>
            <person name="Igarashi Y."/>
            <person name="Kanchanasin P."/>
            <person name="Tanasupawat S."/>
            <person name="Phongsopitanun W."/>
        </authorList>
    </citation>
    <scope>NUCLEOTIDE SEQUENCE [LARGE SCALE GENOMIC DNA]</scope>
    <source>
        <strain evidence="4 5">J2-2</strain>
    </source>
</reference>
<evidence type="ECO:0000259" key="3">
    <source>
        <dbReference type="Pfam" id="PF09186"/>
    </source>
</evidence>
<comment type="caution">
    <text evidence="4">The sequence shown here is derived from an EMBL/GenBank/DDBJ whole genome shotgun (WGS) entry which is preliminary data.</text>
</comment>
<dbReference type="InterPro" id="IPR036956">
    <property type="entry name" value="Impact_N_sf"/>
</dbReference>
<comment type="similarity">
    <text evidence="1">Belongs to the IMPACT family.</text>
</comment>
<dbReference type="InterPro" id="IPR015269">
    <property type="entry name" value="UPF0029_Impact_C"/>
</dbReference>
<dbReference type="PANTHER" id="PTHR16301">
    <property type="entry name" value="IMPACT-RELATED"/>
    <property type="match status" value="1"/>
</dbReference>
<evidence type="ECO:0000256" key="1">
    <source>
        <dbReference type="ARBA" id="ARBA00007665"/>
    </source>
</evidence>
<dbReference type="InterPro" id="IPR020568">
    <property type="entry name" value="Ribosomal_Su5_D2-typ_SF"/>
</dbReference>
<dbReference type="Pfam" id="PF09186">
    <property type="entry name" value="DUF1949"/>
    <property type="match status" value="1"/>
</dbReference>
<dbReference type="SUPFAM" id="SSF54211">
    <property type="entry name" value="Ribosomal protein S5 domain 2-like"/>
    <property type="match status" value="1"/>
</dbReference>
<evidence type="ECO:0000259" key="2">
    <source>
        <dbReference type="Pfam" id="PF01205"/>
    </source>
</evidence>
<dbReference type="InterPro" id="IPR035647">
    <property type="entry name" value="EFG_III/V"/>
</dbReference>
<feature type="domain" description="Impact N-terminal" evidence="2">
    <location>
        <begin position="26"/>
        <end position="131"/>
    </location>
</feature>
<dbReference type="PANTHER" id="PTHR16301:SF20">
    <property type="entry name" value="IMPACT FAMILY MEMBER YIGZ"/>
    <property type="match status" value="1"/>
</dbReference>
<dbReference type="InterPro" id="IPR020569">
    <property type="entry name" value="UPF0029_Impact_CS"/>
</dbReference>